<dbReference type="Proteomes" id="UP000784294">
    <property type="component" value="Unassembled WGS sequence"/>
</dbReference>
<accession>A0A3S5C8B2</accession>
<dbReference type="OrthoDB" id="5548359at2759"/>
<gene>
    <name evidence="1" type="ORF">PXEA_LOCUS35345</name>
</gene>
<dbReference type="Pfam" id="PF06209">
    <property type="entry name" value="COBRA1"/>
    <property type="match status" value="2"/>
</dbReference>
<dbReference type="GO" id="GO:0032021">
    <property type="term" value="C:NELF complex"/>
    <property type="evidence" value="ECO:0007669"/>
    <property type="project" value="TreeGrafter"/>
</dbReference>
<dbReference type="PANTHER" id="PTHR13503">
    <property type="entry name" value="NEGATIVE ELONGATION FACTOR COMPLEX MEMBER B"/>
    <property type="match status" value="1"/>
</dbReference>
<name>A0A3S5C8B2_9PLAT</name>
<dbReference type="AlphaFoldDB" id="A0A3S5C8B2"/>
<dbReference type="GO" id="GO:0034244">
    <property type="term" value="P:negative regulation of transcription elongation by RNA polymerase II"/>
    <property type="evidence" value="ECO:0007669"/>
    <property type="project" value="TreeGrafter"/>
</dbReference>
<reference evidence="1" key="1">
    <citation type="submission" date="2018-11" db="EMBL/GenBank/DDBJ databases">
        <authorList>
            <consortium name="Pathogen Informatics"/>
        </authorList>
    </citation>
    <scope>NUCLEOTIDE SEQUENCE</scope>
</reference>
<evidence type="ECO:0000313" key="1">
    <source>
        <dbReference type="EMBL" id="VEL41905.1"/>
    </source>
</evidence>
<proteinExistence type="predicted"/>
<keyword evidence="2" id="KW-1185">Reference proteome</keyword>
<evidence type="ECO:0000313" key="2">
    <source>
        <dbReference type="Proteomes" id="UP000784294"/>
    </source>
</evidence>
<protein>
    <submittedName>
        <fullName evidence="1">Uncharacterized protein</fullName>
    </submittedName>
</protein>
<dbReference type="InterPro" id="IPR010405">
    <property type="entry name" value="COBRA1"/>
</dbReference>
<comment type="caution">
    <text evidence="1">The sequence shown here is derived from an EMBL/GenBank/DDBJ whole genome shotgun (WGS) entry which is preliminary data.</text>
</comment>
<organism evidence="1 2">
    <name type="scientific">Protopolystoma xenopodis</name>
    <dbReference type="NCBI Taxonomy" id="117903"/>
    <lineage>
        <taxon>Eukaryota</taxon>
        <taxon>Metazoa</taxon>
        <taxon>Spiralia</taxon>
        <taxon>Lophotrochozoa</taxon>
        <taxon>Platyhelminthes</taxon>
        <taxon>Monogenea</taxon>
        <taxon>Polyopisthocotylea</taxon>
        <taxon>Polystomatidea</taxon>
        <taxon>Polystomatidae</taxon>
        <taxon>Protopolystoma</taxon>
    </lineage>
</organism>
<dbReference type="EMBL" id="CAAALY010271595">
    <property type="protein sequence ID" value="VEL41905.1"/>
    <property type="molecule type" value="Genomic_DNA"/>
</dbReference>
<dbReference type="PANTHER" id="PTHR13503:SF3">
    <property type="entry name" value="NEGATIVE ELONGATION FACTOR B"/>
    <property type="match status" value="1"/>
</dbReference>
<sequence length="458" mass="53157">MKKAIEDLFTQDHISGEDIEVFQEKYWEQMVPNFSQALKLLDIHSINRHNVLWNINDRLLETIKNKIESKSDDKDKKVQRLWQRLIKTGMVYIHHPYMRSLIMQVLGKMHSIKDRHVYLIVDSKYLYDDAPLPVLRHIWSAHPQKFREEFDKVLVSYQNNWMESMLDSLYAAITSSTSASADLLPMIYWPPRRRRKDPSVVRIVEMIGDKQVLYEKAVTILREECINLETALAEQAVGAPGVTQISSLCLSNSQNPARKRKVEQALEVDETYLGKPSFILQPFTSPALLPNQQAIASSALSTLRFDLLMSLNEAKNVQLCVPDAIHRFVWCMDACIRTRRIDRRHASEMAYHLELQRSRWRRKKESSFSASSFVEEVRKTECVYPVRSYSGAQDSDPVEECPTRPRGRNKHKLDDKLLTLDHKTEVEDDSSLELGDAKKACLEHNVLERLIVKIMHIT</sequence>